<name>W2M5M0_PHYNI</name>
<dbReference type="AlphaFoldDB" id="W2M5M0"/>
<evidence type="ECO:0000313" key="1">
    <source>
        <dbReference type="EMBL" id="ETM30873.1"/>
    </source>
</evidence>
<sequence>CGEEVGTIDRLVCGYNSSTATEGPPNDSSARMHIEESELATLPTSFNDRPTNTKRKYESYQTEFKEWYIQKHFCDGVTVT</sequence>
<accession>W2M5M0</accession>
<dbReference type="EMBL" id="KI696710">
    <property type="protein sequence ID" value="ETM30873.1"/>
    <property type="molecule type" value="Genomic_DNA"/>
</dbReference>
<gene>
    <name evidence="1" type="ORF">L914_21452</name>
</gene>
<reference evidence="1" key="1">
    <citation type="submission" date="2013-11" db="EMBL/GenBank/DDBJ databases">
        <title>The Genome Sequence of Phytophthora parasitica IAC_01/95.</title>
        <authorList>
            <consortium name="The Broad Institute Genomics Platform"/>
            <person name="Russ C."/>
            <person name="Tyler B."/>
            <person name="Panabieres F."/>
            <person name="Shan W."/>
            <person name="Tripathy S."/>
            <person name="Grunwald N."/>
            <person name="Machado M."/>
            <person name="Johnson C.S."/>
            <person name="Arredondo F."/>
            <person name="Hong C."/>
            <person name="Coffey M."/>
            <person name="Young S.K."/>
            <person name="Zeng Q."/>
            <person name="Gargeya S."/>
            <person name="Fitzgerald M."/>
            <person name="Abouelleil A."/>
            <person name="Alvarado L."/>
            <person name="Chapman S.B."/>
            <person name="Gainer-Dewar J."/>
            <person name="Goldberg J."/>
            <person name="Griggs A."/>
            <person name="Gujja S."/>
            <person name="Hansen M."/>
            <person name="Howarth C."/>
            <person name="Imamovic A."/>
            <person name="Ireland A."/>
            <person name="Larimer J."/>
            <person name="McCowan C."/>
            <person name="Murphy C."/>
            <person name="Pearson M."/>
            <person name="Poon T.W."/>
            <person name="Priest M."/>
            <person name="Roberts A."/>
            <person name="Saif S."/>
            <person name="Shea T."/>
            <person name="Sykes S."/>
            <person name="Wortman J."/>
            <person name="Nusbaum C."/>
            <person name="Birren B."/>
        </authorList>
    </citation>
    <scope>NUCLEOTIDE SEQUENCE [LARGE SCALE GENOMIC DNA]</scope>
    <source>
        <strain evidence="1">IAC_01/95</strain>
    </source>
</reference>
<proteinExistence type="predicted"/>
<organism evidence="1">
    <name type="scientific">Phytophthora nicotianae</name>
    <name type="common">Potato buckeye rot agent</name>
    <name type="synonym">Phytophthora parasitica</name>
    <dbReference type="NCBI Taxonomy" id="4792"/>
    <lineage>
        <taxon>Eukaryota</taxon>
        <taxon>Sar</taxon>
        <taxon>Stramenopiles</taxon>
        <taxon>Oomycota</taxon>
        <taxon>Peronosporomycetes</taxon>
        <taxon>Peronosporales</taxon>
        <taxon>Peronosporaceae</taxon>
        <taxon>Phytophthora</taxon>
    </lineage>
</organism>
<feature type="non-terminal residue" evidence="1">
    <location>
        <position position="1"/>
    </location>
</feature>
<dbReference type="Proteomes" id="UP000054532">
    <property type="component" value="Unassembled WGS sequence"/>
</dbReference>
<protein>
    <submittedName>
        <fullName evidence="1">Uncharacterized protein</fullName>
    </submittedName>
</protein>